<evidence type="ECO:0000313" key="1">
    <source>
        <dbReference type="EMBL" id="SFL82880.1"/>
    </source>
</evidence>
<dbReference type="AlphaFoldDB" id="A0A1I4KVT9"/>
<dbReference type="EMBL" id="FOUB01000005">
    <property type="protein sequence ID" value="SFL82880.1"/>
    <property type="molecule type" value="Genomic_DNA"/>
</dbReference>
<keyword evidence="2" id="KW-1185">Reference proteome</keyword>
<accession>A0A1I4KVT9</accession>
<sequence>MDAEGDWVGRNGASQLNEGRCVQDQQEGSALTGIQHHGENHAVVLVWRLRLRDKHGFSWIATLLTPG</sequence>
<reference evidence="2" key="1">
    <citation type="submission" date="2016-10" db="EMBL/GenBank/DDBJ databases">
        <authorList>
            <person name="Varghese N."/>
            <person name="Submissions S."/>
        </authorList>
    </citation>
    <scope>NUCLEOTIDE SEQUENCE [LARGE SCALE GENOMIC DNA]</scope>
    <source>
        <strain evidence="2">Nm44</strain>
    </source>
</reference>
<gene>
    <name evidence="1" type="ORF">SAMN05421863_100537</name>
</gene>
<dbReference type="Proteomes" id="UP000183287">
    <property type="component" value="Unassembled WGS sequence"/>
</dbReference>
<name>A0A1I4KVT9_9PROT</name>
<organism evidence="1 2">
    <name type="scientific">Nitrosomonas communis</name>
    <dbReference type="NCBI Taxonomy" id="44574"/>
    <lineage>
        <taxon>Bacteria</taxon>
        <taxon>Pseudomonadati</taxon>
        <taxon>Pseudomonadota</taxon>
        <taxon>Betaproteobacteria</taxon>
        <taxon>Nitrosomonadales</taxon>
        <taxon>Nitrosomonadaceae</taxon>
        <taxon>Nitrosomonas</taxon>
    </lineage>
</organism>
<evidence type="ECO:0000313" key="2">
    <source>
        <dbReference type="Proteomes" id="UP000183287"/>
    </source>
</evidence>
<proteinExistence type="predicted"/>
<protein>
    <submittedName>
        <fullName evidence="1">Uncharacterized protein</fullName>
    </submittedName>
</protein>